<evidence type="ECO:0000313" key="5">
    <source>
        <dbReference type="Proteomes" id="UP001153069"/>
    </source>
</evidence>
<dbReference type="InterPro" id="IPR008978">
    <property type="entry name" value="HSP20-like_chaperone"/>
</dbReference>
<dbReference type="Pfam" id="PF04925">
    <property type="entry name" value="SHQ1"/>
    <property type="match status" value="1"/>
</dbReference>
<organism evidence="4 5">
    <name type="scientific">Seminavis robusta</name>
    <dbReference type="NCBI Taxonomy" id="568900"/>
    <lineage>
        <taxon>Eukaryota</taxon>
        <taxon>Sar</taxon>
        <taxon>Stramenopiles</taxon>
        <taxon>Ochrophyta</taxon>
        <taxon>Bacillariophyta</taxon>
        <taxon>Bacillariophyceae</taxon>
        <taxon>Bacillariophycidae</taxon>
        <taxon>Naviculales</taxon>
        <taxon>Naviculaceae</taxon>
        <taxon>Seminavis</taxon>
    </lineage>
</organism>
<dbReference type="Pfam" id="PF21413">
    <property type="entry name" value="SHQ1-like_CS"/>
    <property type="match status" value="1"/>
</dbReference>
<dbReference type="GO" id="GO:0005654">
    <property type="term" value="C:nucleoplasm"/>
    <property type="evidence" value="ECO:0007669"/>
    <property type="project" value="TreeGrafter"/>
</dbReference>
<evidence type="ECO:0000313" key="4">
    <source>
        <dbReference type="EMBL" id="CAB9523340.1"/>
    </source>
</evidence>
<comment type="similarity">
    <text evidence="1">Belongs to the SHQ1 family.</text>
</comment>
<dbReference type="EMBL" id="CAICTM010001404">
    <property type="protein sequence ID" value="CAB9523340.1"/>
    <property type="molecule type" value="Genomic_DNA"/>
</dbReference>
<gene>
    <name evidence="4" type="ORF">SEMRO_1406_G269870.1</name>
</gene>
<feature type="compositionally biased region" description="Acidic residues" evidence="2">
    <location>
        <begin position="472"/>
        <end position="495"/>
    </location>
</feature>
<evidence type="ECO:0000256" key="1">
    <source>
        <dbReference type="ARBA" id="ARBA00005607"/>
    </source>
</evidence>
<dbReference type="GO" id="GO:0051082">
    <property type="term" value="F:unfolded protein binding"/>
    <property type="evidence" value="ECO:0007669"/>
    <property type="project" value="TreeGrafter"/>
</dbReference>
<dbReference type="GO" id="GO:0005737">
    <property type="term" value="C:cytoplasm"/>
    <property type="evidence" value="ECO:0007669"/>
    <property type="project" value="TreeGrafter"/>
</dbReference>
<keyword evidence="5" id="KW-1185">Reference proteome</keyword>
<feature type="region of interest" description="Disordered" evidence="2">
    <location>
        <begin position="457"/>
        <end position="518"/>
    </location>
</feature>
<evidence type="ECO:0000256" key="2">
    <source>
        <dbReference type="SAM" id="MobiDB-lite"/>
    </source>
</evidence>
<dbReference type="OrthoDB" id="73639at2759"/>
<dbReference type="GO" id="GO:0000493">
    <property type="term" value="P:box H/ACA snoRNP assembly"/>
    <property type="evidence" value="ECO:0007669"/>
    <property type="project" value="InterPro"/>
</dbReference>
<accession>A0A9N8ERG9</accession>
<dbReference type="Proteomes" id="UP001153069">
    <property type="component" value="Unassembled WGS sequence"/>
</dbReference>
<dbReference type="PANTHER" id="PTHR12967">
    <property type="entry name" value="PROTEIN SHQ1 HOMOLOG"/>
    <property type="match status" value="1"/>
</dbReference>
<dbReference type="PANTHER" id="PTHR12967:SF0">
    <property type="entry name" value="PROTEIN SHQ1 HOMOLOG"/>
    <property type="match status" value="1"/>
</dbReference>
<name>A0A9N8ERG9_9STRA</name>
<protein>
    <submittedName>
        <fullName evidence="4">Protein SHQ1 homolog</fullName>
    </submittedName>
</protein>
<dbReference type="AlphaFoldDB" id="A0A9N8ERG9"/>
<evidence type="ECO:0000259" key="3">
    <source>
        <dbReference type="PROSITE" id="PS51203"/>
    </source>
</evidence>
<dbReference type="InterPro" id="IPR048696">
    <property type="entry name" value="SHQ1-like_CS"/>
</dbReference>
<dbReference type="Gene3D" id="2.60.40.790">
    <property type="match status" value="1"/>
</dbReference>
<dbReference type="PROSITE" id="PS51203">
    <property type="entry name" value="CS"/>
    <property type="match status" value="1"/>
</dbReference>
<proteinExistence type="inferred from homology"/>
<dbReference type="InterPro" id="IPR007009">
    <property type="entry name" value="Shq1_C"/>
</dbReference>
<dbReference type="InterPro" id="IPR039742">
    <property type="entry name" value="Shq1"/>
</dbReference>
<dbReference type="InterPro" id="IPR007052">
    <property type="entry name" value="CS_dom"/>
</dbReference>
<feature type="compositionally biased region" description="Polar residues" evidence="2">
    <location>
        <begin position="500"/>
        <end position="510"/>
    </location>
</feature>
<reference evidence="4" key="1">
    <citation type="submission" date="2020-06" db="EMBL/GenBank/DDBJ databases">
        <authorList>
            <consortium name="Plant Systems Biology data submission"/>
        </authorList>
    </citation>
    <scope>NUCLEOTIDE SEQUENCE</scope>
    <source>
        <strain evidence="4">D6</strain>
    </source>
</reference>
<sequence length="562" mass="63845">MPITPHFEISQTDDHVMIDILVPHVRVSHESLQVVLSDENKCLHFASPPYLLLLTFQHAFQENAEDACAQYDPLRSYGRIVLKLAKLEAGIYWEDLDMVGALMKPRTNLQSFIDGQNQNHSPQKSTWIKEVLEATSNQEESTEGNAEEKAREIGLETGYGFATMFRGIFTDLARDGLAREMLEIPLDTSDGGLKFLDINKNSDKEISHRQKRLQTEVSKFSAERYLQDFDIQDDYLYQTAMQMRPHWRDTTTDDETQPSNNYFTSQESAQLSSIPYPLLPPWREGDNATPLWLGILDLLFAYCYDHLLTDGDPTVESAWNISILSCSLSWLESFDQGECVADVVAQSIRRSLIYPYLRNVEFGVYCWTQVSQIVTSRRCIIRCLLQVRKILDQSELYYLGNKLYIDPYLAWLQDPRRHNDDNLLTLATDIDAVLQKPNDLKERIGMDLVSIEREVFGDSDDEMTATGSSETDSSDDEEETTSDSDDDNSDDEDDREISGQLETTRQASAKSHSKDLLDDNLALENPASLIVNMTKLSINGEEDGHGGSCQGVARKKLIEEIN</sequence>
<comment type="caution">
    <text evidence="4">The sequence shown here is derived from an EMBL/GenBank/DDBJ whole genome shotgun (WGS) entry which is preliminary data.</text>
</comment>
<feature type="domain" description="CS" evidence="3">
    <location>
        <begin position="2"/>
        <end position="97"/>
    </location>
</feature>